<sequence length="30" mass="3481">GRPALRLRSQQRARASGESHGARRYALRRF</sequence>
<name>A0A0G4LVX9_VERLO</name>
<accession>A0A0G4LVX9</accession>
<dbReference type="AlphaFoldDB" id="A0A0G4LVX9"/>
<proteinExistence type="predicted"/>
<gene>
    <name evidence="2" type="ORF">BN1708_018213</name>
</gene>
<feature type="non-terminal residue" evidence="2">
    <location>
        <position position="1"/>
    </location>
</feature>
<dbReference type="EMBL" id="CVQH01020108">
    <property type="protein sequence ID" value="CRK26241.1"/>
    <property type="molecule type" value="Genomic_DNA"/>
</dbReference>
<dbReference type="Proteomes" id="UP000044602">
    <property type="component" value="Unassembled WGS sequence"/>
</dbReference>
<protein>
    <submittedName>
        <fullName evidence="2">Uncharacterized protein</fullName>
    </submittedName>
</protein>
<evidence type="ECO:0000313" key="2">
    <source>
        <dbReference type="EMBL" id="CRK26241.1"/>
    </source>
</evidence>
<organism evidence="2 3">
    <name type="scientific">Verticillium longisporum</name>
    <name type="common">Verticillium dahliae var. longisporum</name>
    <dbReference type="NCBI Taxonomy" id="100787"/>
    <lineage>
        <taxon>Eukaryota</taxon>
        <taxon>Fungi</taxon>
        <taxon>Dikarya</taxon>
        <taxon>Ascomycota</taxon>
        <taxon>Pezizomycotina</taxon>
        <taxon>Sordariomycetes</taxon>
        <taxon>Hypocreomycetidae</taxon>
        <taxon>Glomerellales</taxon>
        <taxon>Plectosphaerellaceae</taxon>
        <taxon>Verticillium</taxon>
    </lineage>
</organism>
<evidence type="ECO:0000256" key="1">
    <source>
        <dbReference type="SAM" id="MobiDB-lite"/>
    </source>
</evidence>
<reference evidence="3" key="1">
    <citation type="submission" date="2015-05" db="EMBL/GenBank/DDBJ databases">
        <authorList>
            <person name="Fogelqvist Johan"/>
        </authorList>
    </citation>
    <scope>NUCLEOTIDE SEQUENCE [LARGE SCALE GENOMIC DNA]</scope>
</reference>
<evidence type="ECO:0000313" key="3">
    <source>
        <dbReference type="Proteomes" id="UP000044602"/>
    </source>
</evidence>
<feature type="compositionally biased region" description="Low complexity" evidence="1">
    <location>
        <begin position="1"/>
        <end position="14"/>
    </location>
</feature>
<keyword evidence="3" id="KW-1185">Reference proteome</keyword>
<feature type="region of interest" description="Disordered" evidence="1">
    <location>
        <begin position="1"/>
        <end position="30"/>
    </location>
</feature>